<dbReference type="EMBL" id="JACTNZ010000001">
    <property type="protein sequence ID" value="KAG5563666.1"/>
    <property type="molecule type" value="Genomic_DNA"/>
</dbReference>
<comment type="caution">
    <text evidence="1">The sequence shown here is derived from an EMBL/GenBank/DDBJ whole genome shotgun (WGS) entry which is preliminary data.</text>
</comment>
<evidence type="ECO:0000313" key="2">
    <source>
        <dbReference type="Proteomes" id="UP000823749"/>
    </source>
</evidence>
<sequence length="66" mass="7193">MATLPLQSPELRFILFFAAVRQILSRRHLEGLDQTDHFGERDGIDLGFSGCKVGCEVSGGGDSGRK</sequence>
<protein>
    <submittedName>
        <fullName evidence="1">Uncharacterized protein</fullName>
    </submittedName>
</protein>
<accession>A0AAV6LHP3</accession>
<dbReference type="Proteomes" id="UP000823749">
    <property type="component" value="Chromosome 1"/>
</dbReference>
<reference evidence="1" key="1">
    <citation type="submission" date="2020-08" db="EMBL/GenBank/DDBJ databases">
        <title>Plant Genome Project.</title>
        <authorList>
            <person name="Zhang R.-G."/>
        </authorList>
    </citation>
    <scope>NUCLEOTIDE SEQUENCE</scope>
    <source>
        <strain evidence="1">WSP0</strain>
        <tissue evidence="1">Leaf</tissue>
    </source>
</reference>
<proteinExistence type="predicted"/>
<keyword evidence="2" id="KW-1185">Reference proteome</keyword>
<organism evidence="1 2">
    <name type="scientific">Rhododendron griersonianum</name>
    <dbReference type="NCBI Taxonomy" id="479676"/>
    <lineage>
        <taxon>Eukaryota</taxon>
        <taxon>Viridiplantae</taxon>
        <taxon>Streptophyta</taxon>
        <taxon>Embryophyta</taxon>
        <taxon>Tracheophyta</taxon>
        <taxon>Spermatophyta</taxon>
        <taxon>Magnoliopsida</taxon>
        <taxon>eudicotyledons</taxon>
        <taxon>Gunneridae</taxon>
        <taxon>Pentapetalae</taxon>
        <taxon>asterids</taxon>
        <taxon>Ericales</taxon>
        <taxon>Ericaceae</taxon>
        <taxon>Ericoideae</taxon>
        <taxon>Rhodoreae</taxon>
        <taxon>Rhododendron</taxon>
    </lineage>
</organism>
<gene>
    <name evidence="1" type="ORF">RHGRI_000010</name>
</gene>
<name>A0AAV6LHP3_9ERIC</name>
<dbReference type="AlphaFoldDB" id="A0AAV6LHP3"/>
<evidence type="ECO:0000313" key="1">
    <source>
        <dbReference type="EMBL" id="KAG5563666.1"/>
    </source>
</evidence>